<evidence type="ECO:0000256" key="3">
    <source>
        <dbReference type="ARBA" id="ARBA00022692"/>
    </source>
</evidence>
<gene>
    <name evidence="7" type="ORF">MSIBF_A630009</name>
</gene>
<evidence type="ECO:0000256" key="5">
    <source>
        <dbReference type="ARBA" id="ARBA00023136"/>
    </source>
</evidence>
<keyword evidence="2" id="KW-1003">Cell membrane</keyword>
<dbReference type="AlphaFoldDB" id="A0A098EEE3"/>
<feature type="transmembrane region" description="Helical" evidence="6">
    <location>
        <begin position="95"/>
        <end position="119"/>
    </location>
</feature>
<feature type="transmembrane region" description="Helical" evidence="6">
    <location>
        <begin position="60"/>
        <end position="83"/>
    </location>
</feature>
<keyword evidence="4 6" id="KW-1133">Transmembrane helix</keyword>
<evidence type="ECO:0000256" key="1">
    <source>
        <dbReference type="ARBA" id="ARBA00004651"/>
    </source>
</evidence>
<evidence type="ECO:0000256" key="2">
    <source>
        <dbReference type="ARBA" id="ARBA00022475"/>
    </source>
</evidence>
<feature type="transmembrane region" description="Helical" evidence="6">
    <location>
        <begin position="309"/>
        <end position="334"/>
    </location>
</feature>
<feature type="transmembrane region" description="Helical" evidence="6">
    <location>
        <begin position="131"/>
        <end position="150"/>
    </location>
</feature>
<protein>
    <submittedName>
        <fullName evidence="7">Putative polysaccharide biosynthesis protein</fullName>
    </submittedName>
</protein>
<dbReference type="Pfam" id="PF01943">
    <property type="entry name" value="Polysacc_synt"/>
    <property type="match status" value="1"/>
</dbReference>
<feature type="transmembrane region" description="Helical" evidence="6">
    <location>
        <begin position="162"/>
        <end position="182"/>
    </location>
</feature>
<keyword evidence="5 6" id="KW-0472">Membrane</keyword>
<keyword evidence="3 6" id="KW-0812">Transmembrane</keyword>
<feature type="transmembrane region" description="Helical" evidence="6">
    <location>
        <begin position="229"/>
        <end position="257"/>
    </location>
</feature>
<proteinExistence type="predicted"/>
<evidence type="ECO:0000256" key="6">
    <source>
        <dbReference type="SAM" id="Phobius"/>
    </source>
</evidence>
<dbReference type="EMBL" id="CCXY01000428">
    <property type="protein sequence ID" value="CEG13886.1"/>
    <property type="molecule type" value="Genomic_DNA"/>
</dbReference>
<sequence>MKIIKNYKKIIKGLYADNLYKNSFYLMLSNIVSGLLGFIFLMIATHFYSSYDIGIFSTMFYAISLIILFSMTGGFITAIIKLVPSASSLDKNKLIFSFLMISCFIVLIMSFIFVSFIDVFSSKLIFLKENLFYGFIFILFAIFSTVTTLFNGIFMAFRKTKYILIEGITMNIGKIILLPLFVSFLYIGIFYSMGIGTLLSVFISLFLLYKSRLIIFKLNINFDIIKQNFNYILTNYFSSIASGLFGLLLPILILNILSAEITAYFFIAWTIFSLITALLMSTILSFFIEGSYNMNEIKKNRDKGLKVSLIIATISILSVFLFGKFVLSLFGNAYLNSLDLLYIFTISTYFFAINKMYLVELLIKKKMKETIIFNFLITIPAIISGTLLMFYFGLIGVGCGWLIGQLIGIIWILARLKLS</sequence>
<dbReference type="InterPro" id="IPR050833">
    <property type="entry name" value="Poly_Biosynth_Transport"/>
</dbReference>
<dbReference type="GO" id="GO:0005886">
    <property type="term" value="C:plasma membrane"/>
    <property type="evidence" value="ECO:0007669"/>
    <property type="project" value="UniProtKB-SubCell"/>
</dbReference>
<comment type="subcellular location">
    <subcellularLocation>
        <location evidence="1">Cell membrane</location>
        <topology evidence="1">Multi-pass membrane protein</topology>
    </subcellularLocation>
</comment>
<feature type="transmembrane region" description="Helical" evidence="6">
    <location>
        <begin position="340"/>
        <end position="359"/>
    </location>
</feature>
<name>A0A098EEE3_9ZZZZ</name>
<evidence type="ECO:0000313" key="7">
    <source>
        <dbReference type="EMBL" id="CEG13886.1"/>
    </source>
</evidence>
<feature type="transmembrane region" description="Helical" evidence="6">
    <location>
        <begin position="371"/>
        <end position="394"/>
    </location>
</feature>
<accession>A0A098EEE3</accession>
<feature type="transmembrane region" description="Helical" evidence="6">
    <location>
        <begin position="188"/>
        <end position="209"/>
    </location>
</feature>
<reference evidence="7" key="1">
    <citation type="submission" date="2014-09" db="EMBL/GenBank/DDBJ databases">
        <authorList>
            <person name="Probst J Alexander"/>
        </authorList>
    </citation>
    <scope>NUCLEOTIDE SEQUENCE</scope>
</reference>
<feature type="transmembrane region" description="Helical" evidence="6">
    <location>
        <begin position="24"/>
        <end position="48"/>
    </location>
</feature>
<feature type="transmembrane region" description="Helical" evidence="6">
    <location>
        <begin position="263"/>
        <end position="288"/>
    </location>
</feature>
<dbReference type="PANTHER" id="PTHR30250">
    <property type="entry name" value="PST FAMILY PREDICTED COLANIC ACID TRANSPORTER"/>
    <property type="match status" value="1"/>
</dbReference>
<evidence type="ECO:0000256" key="4">
    <source>
        <dbReference type="ARBA" id="ARBA00022989"/>
    </source>
</evidence>
<feature type="transmembrane region" description="Helical" evidence="6">
    <location>
        <begin position="400"/>
        <end position="418"/>
    </location>
</feature>
<dbReference type="InterPro" id="IPR002797">
    <property type="entry name" value="Polysacc_synth"/>
</dbReference>
<organism evidence="7">
    <name type="scientific">groundwater metagenome</name>
    <dbReference type="NCBI Taxonomy" id="717931"/>
    <lineage>
        <taxon>unclassified sequences</taxon>
        <taxon>metagenomes</taxon>
        <taxon>ecological metagenomes</taxon>
    </lineage>
</organism>
<dbReference type="PANTHER" id="PTHR30250:SF11">
    <property type="entry name" value="O-ANTIGEN TRANSPORTER-RELATED"/>
    <property type="match status" value="1"/>
</dbReference>